<dbReference type="PANTHER" id="PTHR42796">
    <property type="entry name" value="FUMARYLACETOACETATE HYDROLASE DOMAIN-CONTAINING PROTEIN 2A-RELATED"/>
    <property type="match status" value="1"/>
</dbReference>
<dbReference type="OrthoDB" id="5197601at2"/>
<dbReference type="GO" id="GO:0016853">
    <property type="term" value="F:isomerase activity"/>
    <property type="evidence" value="ECO:0007669"/>
    <property type="project" value="UniProtKB-KW"/>
</dbReference>
<comment type="similarity">
    <text evidence="1">Belongs to the FAH family.</text>
</comment>
<dbReference type="InterPro" id="IPR051121">
    <property type="entry name" value="FAH"/>
</dbReference>
<keyword evidence="2" id="KW-0479">Metal-binding</keyword>
<dbReference type="Proteomes" id="UP000092498">
    <property type="component" value="Chromosome"/>
</dbReference>
<protein>
    <submittedName>
        <fullName evidence="4">2-hydroxyhepta-2,4-diene-1,7-dioate isomerase</fullName>
    </submittedName>
</protein>
<feature type="domain" description="Fumarylacetoacetase-like C-terminal" evidence="3">
    <location>
        <begin position="81"/>
        <end position="284"/>
    </location>
</feature>
<dbReference type="RefSeq" id="WP_066773825.1">
    <property type="nucleotide sequence ID" value="NZ_CP013244.1"/>
</dbReference>
<dbReference type="InterPro" id="IPR011234">
    <property type="entry name" value="Fumarylacetoacetase-like_C"/>
</dbReference>
<evidence type="ECO:0000313" key="5">
    <source>
        <dbReference type="Proteomes" id="UP000092498"/>
    </source>
</evidence>
<dbReference type="Gene3D" id="3.90.850.10">
    <property type="entry name" value="Fumarylacetoacetase-like, C-terminal domain"/>
    <property type="match status" value="1"/>
</dbReference>
<evidence type="ECO:0000256" key="2">
    <source>
        <dbReference type="ARBA" id="ARBA00022723"/>
    </source>
</evidence>
<dbReference type="GO" id="GO:0044281">
    <property type="term" value="P:small molecule metabolic process"/>
    <property type="evidence" value="ECO:0007669"/>
    <property type="project" value="UniProtKB-ARBA"/>
</dbReference>
<dbReference type="AlphaFoldDB" id="A0A1B1ALW1"/>
<keyword evidence="5" id="KW-1185">Reference proteome</keyword>
<keyword evidence="4" id="KW-0413">Isomerase</keyword>
<dbReference type="EMBL" id="CP013244">
    <property type="protein sequence ID" value="ANP47568.1"/>
    <property type="molecule type" value="Genomic_DNA"/>
</dbReference>
<proteinExistence type="inferred from homology"/>
<dbReference type="STRING" id="1759059.ATE48_17505"/>
<organism evidence="4 5">
    <name type="scientific">Candidatus Viadribacter manganicus</name>
    <dbReference type="NCBI Taxonomy" id="1759059"/>
    <lineage>
        <taxon>Bacteria</taxon>
        <taxon>Pseudomonadati</taxon>
        <taxon>Pseudomonadota</taxon>
        <taxon>Alphaproteobacteria</taxon>
        <taxon>Hyphomonadales</taxon>
        <taxon>Hyphomonadaceae</taxon>
        <taxon>Candidatus Viadribacter</taxon>
    </lineage>
</organism>
<accession>A0A1B1ALW1</accession>
<dbReference type="InterPro" id="IPR036663">
    <property type="entry name" value="Fumarylacetoacetase_C_sf"/>
</dbReference>
<dbReference type="KEGG" id="cbot:ATE48_17505"/>
<dbReference type="SUPFAM" id="SSF56529">
    <property type="entry name" value="FAH"/>
    <property type="match status" value="1"/>
</dbReference>
<dbReference type="GO" id="GO:0046872">
    <property type="term" value="F:metal ion binding"/>
    <property type="evidence" value="ECO:0007669"/>
    <property type="project" value="UniProtKB-KW"/>
</dbReference>
<dbReference type="Pfam" id="PF01557">
    <property type="entry name" value="FAA_hydrolase"/>
    <property type="match status" value="1"/>
</dbReference>
<reference evidence="4 5" key="1">
    <citation type="submission" date="2015-11" db="EMBL/GenBank/DDBJ databases">
        <title>Whole-Genome Sequence of Candidatus Oderbacter manganicum from the National Park Lower Oder Valley, Germany.</title>
        <authorList>
            <person name="Braun B."/>
            <person name="Liere K."/>
            <person name="Szewzyk U."/>
        </authorList>
    </citation>
    <scope>NUCLEOTIDE SEQUENCE [LARGE SCALE GENOMIC DNA]</scope>
    <source>
        <strain evidence="4 5">OTSz_A_272</strain>
    </source>
</reference>
<evidence type="ECO:0000259" key="3">
    <source>
        <dbReference type="Pfam" id="PF01557"/>
    </source>
</evidence>
<gene>
    <name evidence="4" type="ORF">ATE48_17505</name>
</gene>
<name>A0A1B1ALW1_9PROT</name>
<evidence type="ECO:0000256" key="1">
    <source>
        <dbReference type="ARBA" id="ARBA00010211"/>
    </source>
</evidence>
<evidence type="ECO:0000313" key="4">
    <source>
        <dbReference type="EMBL" id="ANP47568.1"/>
    </source>
</evidence>
<dbReference type="InParanoid" id="A0A1B1ALW1"/>
<sequence length="294" mass="31587">MRIALYDDGCLGVVQGGRVFDASAALEALPKRAKPWLATRGDWLIANLVALKPAIEGALPGAASKPVGEAKFLSPVQQPSKIIGVPVNYHEHVAEAEADVQTFSDRFRGSIEQQGFFLKAVSALVGPSEGITLRFPDRRNDHEMELGVVMGRTVSNIGVEEALSAVAGYAIALDMVVRGPEDRSLRKSGDSYAVLGPWLVTADEIENAEALDFSLHVNGELRQASNTKNMIMKLAEQIAYASRFYTLYPGDIIMTGTCEGVGPVKPGDIITCRIENIADMSVTIHPTYAEAAST</sequence>
<dbReference type="PANTHER" id="PTHR42796:SF4">
    <property type="entry name" value="FUMARYLACETOACETATE HYDROLASE DOMAIN-CONTAINING PROTEIN 2A"/>
    <property type="match status" value="1"/>
</dbReference>